<dbReference type="InterPro" id="IPR036894">
    <property type="entry name" value="YbaB-like_sf"/>
</dbReference>
<reference evidence="5" key="3">
    <citation type="submission" date="2021-06" db="EMBL/GenBank/DDBJ databases">
        <title>Genomic Description and Analysis of Intracellular Bacteria, Candidatus Berkiella cookevillensis and Candidatus Berkiella aquae.</title>
        <authorList>
            <person name="Kidane D.T."/>
            <person name="Mehari Y.T."/>
            <person name="Rice F.C."/>
            <person name="Arivett B.A."/>
            <person name="Farone A.L."/>
            <person name="Berk S.G."/>
            <person name="Farone M.B."/>
        </authorList>
    </citation>
    <scope>NUCLEOTIDE SEQUENCE</scope>
    <source>
        <strain evidence="5">CC99</strain>
    </source>
</reference>
<dbReference type="PANTHER" id="PTHR33449:SF1">
    <property type="entry name" value="NUCLEOID-ASSOCIATED PROTEIN YBAB"/>
    <property type="match status" value="1"/>
</dbReference>
<comment type="subcellular location">
    <subcellularLocation>
        <location evidence="2">Cytoplasm</location>
        <location evidence="2">Nucleoid</location>
    </subcellularLocation>
</comment>
<dbReference type="GO" id="GO:0005829">
    <property type="term" value="C:cytosol"/>
    <property type="evidence" value="ECO:0007669"/>
    <property type="project" value="TreeGrafter"/>
</dbReference>
<dbReference type="Proteomes" id="UP000051494">
    <property type="component" value="Unassembled WGS sequence"/>
</dbReference>
<evidence type="ECO:0000256" key="1">
    <source>
        <dbReference type="ARBA" id="ARBA00023125"/>
    </source>
</evidence>
<comment type="subunit">
    <text evidence="2">Homodimer.</text>
</comment>
<gene>
    <name evidence="5" type="ORF">CC99x_002280</name>
    <name evidence="4" type="ORF">CC99x_02486</name>
</gene>
<keyword evidence="3" id="KW-0175">Coiled coil</keyword>
<dbReference type="SUPFAM" id="SSF82607">
    <property type="entry name" value="YbaB-like"/>
    <property type="match status" value="1"/>
</dbReference>
<protein>
    <recommendedName>
        <fullName evidence="2">Nucleoid-associated protein CC99x_002280</fullName>
    </recommendedName>
</protein>
<comment type="similarity">
    <text evidence="2">Belongs to the YbaB/EbfC family.</text>
</comment>
<feature type="coiled-coil region" evidence="3">
    <location>
        <begin position="12"/>
        <end position="39"/>
    </location>
</feature>
<dbReference type="HAMAP" id="MF_00274">
    <property type="entry name" value="DNA_YbaB_EbfC"/>
    <property type="match status" value="1"/>
</dbReference>
<reference evidence="5" key="2">
    <citation type="journal article" date="2016" name="Genome Announc.">
        <title>Draft Genome Sequences of Two Novel Amoeba-Resistant Intranuclear Bacteria, 'Candidatus Berkiella cookevillensis' and 'Candidatus Berkiella aquae'.</title>
        <authorList>
            <person name="Mehari Y.T."/>
            <person name="Arivett B.A."/>
            <person name="Farone A.L."/>
            <person name="Gunderson J.H."/>
            <person name="Farone M.B."/>
        </authorList>
    </citation>
    <scope>NUCLEOTIDE SEQUENCE</scope>
    <source>
        <strain evidence="5">CC99</strain>
    </source>
</reference>
<evidence type="ECO:0000313" key="6">
    <source>
        <dbReference type="Proteomes" id="UP000051494"/>
    </source>
</evidence>
<keyword evidence="1 2" id="KW-0238">DNA-binding</keyword>
<evidence type="ECO:0000313" key="5">
    <source>
        <dbReference type="EMBL" id="MCS5707726.1"/>
    </source>
</evidence>
<name>A0A0Q9YM07_9GAMM</name>
<keyword evidence="2" id="KW-0963">Cytoplasm</keyword>
<dbReference type="PANTHER" id="PTHR33449">
    <property type="entry name" value="NUCLEOID-ASSOCIATED PROTEIN YBAB"/>
    <property type="match status" value="1"/>
</dbReference>
<dbReference type="PIRSF" id="PIRSF004555">
    <property type="entry name" value="UCP004555"/>
    <property type="match status" value="1"/>
</dbReference>
<sequence>MDTKNMDFQSMMASFMQNAQKLQENLKGAYQEISEKHKDRTVVGMAGGDLVKVEVTLKLQVKNIELKPAVFEESPEVMSELIAAATNQAIAQAQEMVKKEMMAVTQKMGLPKDMPMPFSG</sequence>
<proteinExistence type="inferred from homology"/>
<comment type="caution">
    <text evidence="4">The sequence shown here is derived from an EMBL/GenBank/DDBJ whole genome shotgun (WGS) entry which is preliminary data.</text>
</comment>
<dbReference type="STRING" id="437022.CC99x_02486"/>
<dbReference type="InterPro" id="IPR004401">
    <property type="entry name" value="YbaB/EbfC"/>
</dbReference>
<dbReference type="OrthoDB" id="9808738at2"/>
<dbReference type="RefSeq" id="WP_057625570.1">
    <property type="nucleotide sequence ID" value="NZ_LKHV02000001.1"/>
</dbReference>
<dbReference type="AlphaFoldDB" id="A0A0Q9YM07"/>
<evidence type="ECO:0000313" key="4">
    <source>
        <dbReference type="EMBL" id="KRG17267.1"/>
    </source>
</evidence>
<accession>A0A0Q9YM07</accession>
<dbReference type="NCBIfam" id="TIGR00103">
    <property type="entry name" value="DNA_YbaB_EbfC"/>
    <property type="match status" value="1"/>
</dbReference>
<organism evidence="4">
    <name type="scientific">Candidatus Berkiella cookevillensis</name>
    <dbReference type="NCBI Taxonomy" id="437022"/>
    <lineage>
        <taxon>Bacteria</taxon>
        <taxon>Pseudomonadati</taxon>
        <taxon>Pseudomonadota</taxon>
        <taxon>Gammaproteobacteria</taxon>
        <taxon>Candidatus Berkiellales</taxon>
        <taxon>Candidatus Berkiellaceae</taxon>
        <taxon>Candidatus Berkiella</taxon>
    </lineage>
</organism>
<evidence type="ECO:0000256" key="3">
    <source>
        <dbReference type="SAM" id="Coils"/>
    </source>
</evidence>
<dbReference type="EMBL" id="LKHV02000001">
    <property type="protein sequence ID" value="MCS5707726.1"/>
    <property type="molecule type" value="Genomic_DNA"/>
</dbReference>
<dbReference type="Pfam" id="PF02575">
    <property type="entry name" value="YbaB_DNA_bd"/>
    <property type="match status" value="1"/>
</dbReference>
<reference evidence="4" key="1">
    <citation type="submission" date="2015-09" db="EMBL/GenBank/DDBJ databases">
        <title>Draft Genome Sequences of Two Novel Amoeba-resistant Intranuclear Bacteria, Candidatus Berkiella cookevillensis and Candidatus Berkiella aquae.</title>
        <authorList>
            <person name="Mehari Y.T."/>
            <person name="Arivett B.A."/>
            <person name="Farone A.L."/>
            <person name="Gunderson J.H."/>
            <person name="Farone M.B."/>
        </authorList>
    </citation>
    <scope>NUCLEOTIDE SEQUENCE [LARGE SCALE GENOMIC DNA]</scope>
    <source>
        <strain evidence="4">CC99</strain>
    </source>
</reference>
<dbReference type="GO" id="GO:0003677">
    <property type="term" value="F:DNA binding"/>
    <property type="evidence" value="ECO:0007669"/>
    <property type="project" value="UniProtKB-UniRule"/>
</dbReference>
<dbReference type="Gene3D" id="3.30.1310.10">
    <property type="entry name" value="Nucleoid-associated protein YbaB-like domain"/>
    <property type="match status" value="1"/>
</dbReference>
<dbReference type="EMBL" id="LKHV01000021">
    <property type="protein sequence ID" value="KRG17267.1"/>
    <property type="molecule type" value="Genomic_DNA"/>
</dbReference>
<keyword evidence="6" id="KW-1185">Reference proteome</keyword>
<evidence type="ECO:0000256" key="2">
    <source>
        <dbReference type="HAMAP-Rule" id="MF_00274"/>
    </source>
</evidence>
<comment type="function">
    <text evidence="2">Binds to DNA and alters its conformation. May be involved in regulation of gene expression, nucleoid organization and DNA protection.</text>
</comment>
<dbReference type="GO" id="GO:0043590">
    <property type="term" value="C:bacterial nucleoid"/>
    <property type="evidence" value="ECO:0007669"/>
    <property type="project" value="UniProtKB-UniRule"/>
</dbReference>